<evidence type="ECO:0000259" key="4">
    <source>
        <dbReference type="Pfam" id="PF04355"/>
    </source>
</evidence>
<reference evidence="5 6" key="1">
    <citation type="submission" date="2022-10" db="EMBL/GenBank/DDBJ databases">
        <title>Defluviimonas sp. nov., isolated from ocean surface water.</title>
        <authorList>
            <person name="He W."/>
            <person name="Wang L."/>
            <person name="Zhang D.-F."/>
        </authorList>
    </citation>
    <scope>NUCLEOTIDE SEQUENCE [LARGE SCALE GENOMIC DNA]</scope>
    <source>
        <strain evidence="5 6">WL0002</strain>
    </source>
</reference>
<dbReference type="EMBL" id="JAOWKY010000001">
    <property type="protein sequence ID" value="MCV2868640.1"/>
    <property type="molecule type" value="Genomic_DNA"/>
</dbReference>
<organism evidence="5 6">
    <name type="scientific">Albidovulum marisflavi</name>
    <dbReference type="NCBI Taxonomy" id="2984159"/>
    <lineage>
        <taxon>Bacteria</taxon>
        <taxon>Pseudomonadati</taxon>
        <taxon>Pseudomonadota</taxon>
        <taxon>Alphaproteobacteria</taxon>
        <taxon>Rhodobacterales</taxon>
        <taxon>Paracoccaceae</taxon>
        <taxon>Albidovulum</taxon>
    </lineage>
</organism>
<sequence>MMRLAKAVRLVAMGIALISLTACTTVYRNHGYAPSDLDLEKVVVGESTRQDVARAVGRPSSIGVLADSGWYYVGSRFKHFAWKAPEEVERQVVAVSFDQDGVVENVERFGLEDGEVIVLSRRVTDSSIKGLSFLRQLLGNIGNFSAEQFADG</sequence>
<evidence type="ECO:0000256" key="3">
    <source>
        <dbReference type="SAM" id="SignalP"/>
    </source>
</evidence>
<keyword evidence="2" id="KW-0472">Membrane</keyword>
<evidence type="ECO:0000256" key="1">
    <source>
        <dbReference type="ARBA" id="ARBA00022729"/>
    </source>
</evidence>
<evidence type="ECO:0000313" key="5">
    <source>
        <dbReference type="EMBL" id="MCV2868640.1"/>
    </source>
</evidence>
<keyword evidence="1 3" id="KW-0732">Signal</keyword>
<accession>A0ABT2ZBX7</accession>
<comment type="caution">
    <text evidence="5">The sequence shown here is derived from an EMBL/GenBank/DDBJ whole genome shotgun (WGS) entry which is preliminary data.</text>
</comment>
<protein>
    <submittedName>
        <fullName evidence="5">Outer membrane protein assembly factor BamE</fullName>
    </submittedName>
</protein>
<dbReference type="Pfam" id="PF04355">
    <property type="entry name" value="BamE"/>
    <property type="match status" value="1"/>
</dbReference>
<dbReference type="InterPro" id="IPR007450">
    <property type="entry name" value="BamE_dom"/>
</dbReference>
<feature type="signal peptide" evidence="3">
    <location>
        <begin position="1"/>
        <end position="24"/>
    </location>
</feature>
<keyword evidence="6" id="KW-1185">Reference proteome</keyword>
<feature type="chain" id="PRO_5045367406" evidence="3">
    <location>
        <begin position="25"/>
        <end position="152"/>
    </location>
</feature>
<dbReference type="Proteomes" id="UP001652542">
    <property type="component" value="Unassembled WGS sequence"/>
</dbReference>
<feature type="domain" description="Outer membrane protein assembly factor BamE" evidence="4">
    <location>
        <begin position="31"/>
        <end position="106"/>
    </location>
</feature>
<name>A0ABT2ZBX7_9RHOB</name>
<dbReference type="PROSITE" id="PS51257">
    <property type="entry name" value="PROKAR_LIPOPROTEIN"/>
    <property type="match status" value="1"/>
</dbReference>
<dbReference type="Gene3D" id="3.30.1450.10">
    <property type="match status" value="1"/>
</dbReference>
<evidence type="ECO:0000313" key="6">
    <source>
        <dbReference type="Proteomes" id="UP001652542"/>
    </source>
</evidence>
<evidence type="ECO:0000256" key="2">
    <source>
        <dbReference type="ARBA" id="ARBA00023136"/>
    </source>
</evidence>
<dbReference type="InterPro" id="IPR037873">
    <property type="entry name" value="BamE-like"/>
</dbReference>
<gene>
    <name evidence="5" type="primary">bamE</name>
    <name evidence="5" type="ORF">OEW28_08365</name>
</gene>
<proteinExistence type="predicted"/>